<dbReference type="InterPro" id="IPR036890">
    <property type="entry name" value="HATPase_C_sf"/>
</dbReference>
<keyword evidence="4" id="KW-0902">Two-component regulatory system</keyword>
<evidence type="ECO:0000256" key="3">
    <source>
        <dbReference type="ARBA" id="ARBA00022553"/>
    </source>
</evidence>
<dbReference type="Pfam" id="PF00072">
    <property type="entry name" value="Response_reg"/>
    <property type="match status" value="1"/>
</dbReference>
<dbReference type="InterPro" id="IPR003661">
    <property type="entry name" value="HisK_dim/P_dom"/>
</dbReference>
<keyword evidence="11" id="KW-1185">Reference proteome</keyword>
<dbReference type="InterPro" id="IPR003594">
    <property type="entry name" value="HATPase_dom"/>
</dbReference>
<evidence type="ECO:0000256" key="5">
    <source>
        <dbReference type="PROSITE-ProRule" id="PRU00169"/>
    </source>
</evidence>
<proteinExistence type="predicted"/>
<dbReference type="InterPro" id="IPR004358">
    <property type="entry name" value="Sig_transdc_His_kin-like_C"/>
</dbReference>
<dbReference type="InterPro" id="IPR011006">
    <property type="entry name" value="CheY-like_superfamily"/>
</dbReference>
<dbReference type="Gene3D" id="1.10.287.130">
    <property type="match status" value="1"/>
</dbReference>
<dbReference type="InterPro" id="IPR000014">
    <property type="entry name" value="PAS"/>
</dbReference>
<evidence type="ECO:0000313" key="11">
    <source>
        <dbReference type="Proteomes" id="UP000503251"/>
    </source>
</evidence>
<evidence type="ECO:0000313" key="10">
    <source>
        <dbReference type="EMBL" id="QJT10764.1"/>
    </source>
</evidence>
<dbReference type="PANTHER" id="PTHR45339:SF1">
    <property type="entry name" value="HYBRID SIGNAL TRANSDUCTION HISTIDINE KINASE J"/>
    <property type="match status" value="1"/>
</dbReference>
<dbReference type="CDD" id="cd00130">
    <property type="entry name" value="PAS"/>
    <property type="match status" value="1"/>
</dbReference>
<dbReference type="RefSeq" id="WP_171268140.1">
    <property type="nucleotide sequence ID" value="NZ_CP039543.1"/>
</dbReference>
<name>A0ABX6NKW9_9BACT</name>
<dbReference type="Pfam" id="PF02518">
    <property type="entry name" value="HATPase_c"/>
    <property type="match status" value="1"/>
</dbReference>
<dbReference type="SUPFAM" id="SSF52172">
    <property type="entry name" value="CheY-like"/>
    <property type="match status" value="1"/>
</dbReference>
<reference evidence="10 11" key="1">
    <citation type="submission" date="2019-04" db="EMBL/GenBank/DDBJ databases">
        <title>Isolation and culture of sulfate reducing bacteria from the cold seep of the South China Sea.</title>
        <authorList>
            <person name="Sun C."/>
            <person name="Liu R."/>
        </authorList>
    </citation>
    <scope>NUCLEOTIDE SEQUENCE [LARGE SCALE GENOMIC DNA]</scope>
    <source>
        <strain evidence="10 11">CS1</strain>
    </source>
</reference>
<dbReference type="InterPro" id="IPR035965">
    <property type="entry name" value="PAS-like_dom_sf"/>
</dbReference>
<dbReference type="SMART" id="SM00091">
    <property type="entry name" value="PAS"/>
    <property type="match status" value="1"/>
</dbReference>
<feature type="domain" description="Histidine kinase" evidence="7">
    <location>
        <begin position="223"/>
        <end position="445"/>
    </location>
</feature>
<feature type="region of interest" description="Disordered" evidence="6">
    <location>
        <begin position="1"/>
        <end position="22"/>
    </location>
</feature>
<dbReference type="SUPFAM" id="SSF55874">
    <property type="entry name" value="ATPase domain of HSP90 chaperone/DNA topoisomerase II/histidine kinase"/>
    <property type="match status" value="1"/>
</dbReference>
<dbReference type="SMART" id="SM00388">
    <property type="entry name" value="HisKA"/>
    <property type="match status" value="1"/>
</dbReference>
<dbReference type="InterPro" id="IPR013656">
    <property type="entry name" value="PAS_4"/>
</dbReference>
<evidence type="ECO:0000256" key="6">
    <source>
        <dbReference type="SAM" id="MobiDB-lite"/>
    </source>
</evidence>
<dbReference type="InterPro" id="IPR000700">
    <property type="entry name" value="PAS-assoc_C"/>
</dbReference>
<sequence length="587" mass="66038">MEGEKQTKGNRNQMPHKDLNRDKLKRIARDYAAKGRAPDVSALGKDDVDELLYEFGVYQCEMQAQNEHLTEMRDDLETARDKYTLLYDLAPFGYATIDEHGRVDDCNIAFAAMTGKTRSILVDSLIQHLVPPHDQNRIFSLMNQAEASETMESGEFELRQGDGYENRIVRCDVRVLPHTPGNGKLFLLAFIDVTDRRNLETELRLAKAKAESASQAKSEFLANMSHEIRTPMTGIQGMLKLLEKSGLTEKQLEYVEMAQTSSDSLQELINDILDLSRIEANRLEIVTQPFDMQELVAKLVGIFMPLAEQKGLRLEYSVDSNLPQWLSGDQLRVRQVLFNIVGNAVKYTEEGSVSLNVRTMQTNEKGQRMVLFNIADTGMGIPSDKLESIFHPFTQSDSSYAKQMAGTGLGLTIVKKLVELMGGHVSIQSKQGEWTRVTLTLPFNDAHPPKTDEMQKQMKASQPRQYKILLAEDNAINQKAVKMFLEQYGHSVTVAQNGREAVDILSSEKYDAVLMDVQMPGMDGMEATRLIRSGDDGPSEVPIIALTAYAMDEEKEKILAAGMNEYLTKPIDYDSLNDILHRLIESR</sequence>
<dbReference type="PRINTS" id="PR00344">
    <property type="entry name" value="BCTRLSENSOR"/>
</dbReference>
<feature type="domain" description="PAC" evidence="9">
    <location>
        <begin position="152"/>
        <end position="205"/>
    </location>
</feature>
<dbReference type="Gene3D" id="3.30.450.20">
    <property type="entry name" value="PAS domain"/>
    <property type="match status" value="1"/>
</dbReference>
<keyword evidence="3 5" id="KW-0597">Phosphoprotein</keyword>
<dbReference type="PROSITE" id="PS50113">
    <property type="entry name" value="PAC"/>
    <property type="match status" value="1"/>
</dbReference>
<dbReference type="InterPro" id="IPR005467">
    <property type="entry name" value="His_kinase_dom"/>
</dbReference>
<evidence type="ECO:0000259" key="9">
    <source>
        <dbReference type="PROSITE" id="PS50113"/>
    </source>
</evidence>
<comment type="catalytic activity">
    <reaction evidence="1">
        <text>ATP + protein L-histidine = ADP + protein N-phospho-L-histidine.</text>
        <dbReference type="EC" id="2.7.13.3"/>
    </reaction>
</comment>
<dbReference type="PROSITE" id="PS50110">
    <property type="entry name" value="RESPONSE_REGULATORY"/>
    <property type="match status" value="1"/>
</dbReference>
<dbReference type="PANTHER" id="PTHR45339">
    <property type="entry name" value="HYBRID SIGNAL TRANSDUCTION HISTIDINE KINASE J"/>
    <property type="match status" value="1"/>
</dbReference>
<dbReference type="Gene3D" id="3.30.565.10">
    <property type="entry name" value="Histidine kinase-like ATPase, C-terminal domain"/>
    <property type="match status" value="1"/>
</dbReference>
<dbReference type="Pfam" id="PF00512">
    <property type="entry name" value="HisKA"/>
    <property type="match status" value="1"/>
</dbReference>
<gene>
    <name evidence="10" type="ORF">E8L03_18390</name>
</gene>
<dbReference type="CDD" id="cd17546">
    <property type="entry name" value="REC_hyHK_CKI1_RcsC-like"/>
    <property type="match status" value="1"/>
</dbReference>
<dbReference type="Pfam" id="PF08448">
    <property type="entry name" value="PAS_4"/>
    <property type="match status" value="1"/>
</dbReference>
<evidence type="ECO:0000256" key="2">
    <source>
        <dbReference type="ARBA" id="ARBA00012438"/>
    </source>
</evidence>
<dbReference type="SUPFAM" id="SSF55785">
    <property type="entry name" value="PYP-like sensor domain (PAS domain)"/>
    <property type="match status" value="1"/>
</dbReference>
<dbReference type="InterPro" id="IPR036097">
    <property type="entry name" value="HisK_dim/P_sf"/>
</dbReference>
<organism evidence="10 11">
    <name type="scientific">Oceanidesulfovibrio marinus</name>
    <dbReference type="NCBI Taxonomy" id="370038"/>
    <lineage>
        <taxon>Bacteria</taxon>
        <taxon>Pseudomonadati</taxon>
        <taxon>Thermodesulfobacteriota</taxon>
        <taxon>Desulfovibrionia</taxon>
        <taxon>Desulfovibrionales</taxon>
        <taxon>Desulfovibrionaceae</taxon>
        <taxon>Oceanidesulfovibrio</taxon>
    </lineage>
</organism>
<evidence type="ECO:0000256" key="4">
    <source>
        <dbReference type="ARBA" id="ARBA00023012"/>
    </source>
</evidence>
<dbReference type="SMART" id="SM00448">
    <property type="entry name" value="REC"/>
    <property type="match status" value="1"/>
</dbReference>
<dbReference type="SUPFAM" id="SSF47384">
    <property type="entry name" value="Homodimeric domain of signal transducing histidine kinase"/>
    <property type="match status" value="1"/>
</dbReference>
<dbReference type="Gene3D" id="3.40.50.2300">
    <property type="match status" value="1"/>
</dbReference>
<feature type="domain" description="Response regulatory" evidence="8">
    <location>
        <begin position="467"/>
        <end position="584"/>
    </location>
</feature>
<evidence type="ECO:0000256" key="1">
    <source>
        <dbReference type="ARBA" id="ARBA00000085"/>
    </source>
</evidence>
<dbReference type="PROSITE" id="PS50109">
    <property type="entry name" value="HIS_KIN"/>
    <property type="match status" value="1"/>
</dbReference>
<feature type="modified residue" description="4-aspartylphosphate" evidence="5">
    <location>
        <position position="516"/>
    </location>
</feature>
<evidence type="ECO:0000259" key="8">
    <source>
        <dbReference type="PROSITE" id="PS50110"/>
    </source>
</evidence>
<dbReference type="Proteomes" id="UP000503251">
    <property type="component" value="Chromosome"/>
</dbReference>
<accession>A0ABX6NKW9</accession>
<dbReference type="EMBL" id="CP039543">
    <property type="protein sequence ID" value="QJT10764.1"/>
    <property type="molecule type" value="Genomic_DNA"/>
</dbReference>
<dbReference type="SMART" id="SM00387">
    <property type="entry name" value="HATPase_c"/>
    <property type="match status" value="1"/>
</dbReference>
<dbReference type="CDD" id="cd16922">
    <property type="entry name" value="HATPase_EvgS-ArcB-TorS-like"/>
    <property type="match status" value="1"/>
</dbReference>
<protein>
    <recommendedName>
        <fullName evidence="2">histidine kinase</fullName>
        <ecNumber evidence="2">2.7.13.3</ecNumber>
    </recommendedName>
</protein>
<dbReference type="EC" id="2.7.13.3" evidence="2"/>
<dbReference type="NCBIfam" id="TIGR00229">
    <property type="entry name" value="sensory_box"/>
    <property type="match status" value="1"/>
</dbReference>
<dbReference type="InterPro" id="IPR001789">
    <property type="entry name" value="Sig_transdc_resp-reg_receiver"/>
</dbReference>
<dbReference type="CDD" id="cd00082">
    <property type="entry name" value="HisKA"/>
    <property type="match status" value="1"/>
</dbReference>
<evidence type="ECO:0000259" key="7">
    <source>
        <dbReference type="PROSITE" id="PS50109"/>
    </source>
</evidence>